<dbReference type="InterPro" id="IPR041608">
    <property type="entry name" value="ESF1_brassicaceae"/>
</dbReference>
<feature type="domain" description="CREG-like beta-barrel" evidence="5">
    <location>
        <begin position="121"/>
        <end position="283"/>
    </location>
</feature>
<dbReference type="GO" id="GO:0010098">
    <property type="term" value="P:suspensor development"/>
    <property type="evidence" value="ECO:0007669"/>
    <property type="project" value="InterPro"/>
</dbReference>
<dbReference type="OMA" id="KWISMEL"/>
<accession>A0A0D3C007</accession>
<feature type="domain" description="Embryo surrounding factor 1 brassicaceae" evidence="6">
    <location>
        <begin position="29"/>
        <end position="83"/>
    </location>
</feature>
<dbReference type="InterPro" id="IPR012349">
    <property type="entry name" value="Split_barrel_FMN-bd"/>
</dbReference>
<dbReference type="STRING" id="109376.A0A0D3C007"/>
<reference evidence="7 8" key="1">
    <citation type="journal article" date="2014" name="Genome Biol.">
        <title>Transcriptome and methylome profiling reveals relics of genome dominance in the mesopolyploid Brassica oleracea.</title>
        <authorList>
            <person name="Parkin I.A."/>
            <person name="Koh C."/>
            <person name="Tang H."/>
            <person name="Robinson S.J."/>
            <person name="Kagale S."/>
            <person name="Clarke W.E."/>
            <person name="Town C.D."/>
            <person name="Nixon J."/>
            <person name="Krishnakumar V."/>
            <person name="Bidwell S.L."/>
            <person name="Denoeud F."/>
            <person name="Belcram H."/>
            <person name="Links M.G."/>
            <person name="Just J."/>
            <person name="Clarke C."/>
            <person name="Bender T."/>
            <person name="Huebert T."/>
            <person name="Mason A.S."/>
            <person name="Pires J.C."/>
            <person name="Barker G."/>
            <person name="Moore J."/>
            <person name="Walley P.G."/>
            <person name="Manoli S."/>
            <person name="Batley J."/>
            <person name="Edwards D."/>
            <person name="Nelson M.N."/>
            <person name="Wang X."/>
            <person name="Paterson A.H."/>
            <person name="King G."/>
            <person name="Bancroft I."/>
            <person name="Chalhoub B."/>
            <person name="Sharpe A.G."/>
        </authorList>
    </citation>
    <scope>NUCLEOTIDE SEQUENCE</scope>
    <source>
        <strain evidence="7 8">cv. TO1000</strain>
    </source>
</reference>
<keyword evidence="3" id="KW-1015">Disulfide bond</keyword>
<proteinExistence type="inferred from homology"/>
<evidence type="ECO:0000256" key="1">
    <source>
        <dbReference type="ARBA" id="ARBA00010149"/>
    </source>
</evidence>
<dbReference type="AlphaFoldDB" id="A0A0D3C007"/>
<evidence type="ECO:0000259" key="5">
    <source>
        <dbReference type="Pfam" id="PF13883"/>
    </source>
</evidence>
<keyword evidence="2 4" id="KW-0732">Signal</keyword>
<dbReference type="Pfam" id="PF18209">
    <property type="entry name" value="ESF1"/>
    <property type="match status" value="1"/>
</dbReference>
<evidence type="ECO:0000256" key="2">
    <source>
        <dbReference type="ARBA" id="ARBA00022729"/>
    </source>
</evidence>
<evidence type="ECO:0000256" key="4">
    <source>
        <dbReference type="SAM" id="SignalP"/>
    </source>
</evidence>
<feature type="chain" id="PRO_5002269377" evidence="4">
    <location>
        <begin position="23"/>
        <end position="294"/>
    </location>
</feature>
<comment type="similarity">
    <text evidence="1">Belongs to the MEG family.</text>
</comment>
<evidence type="ECO:0000313" key="7">
    <source>
        <dbReference type="EnsemblPlants" id="Bo4g139540.1"/>
    </source>
</evidence>
<dbReference type="GO" id="GO:0005737">
    <property type="term" value="C:cytoplasm"/>
    <property type="evidence" value="ECO:0007669"/>
    <property type="project" value="UniProtKB-ARBA"/>
</dbReference>
<dbReference type="HOGENOM" id="CLU_947816_0_0_1"/>
<feature type="signal peptide" evidence="4">
    <location>
        <begin position="1"/>
        <end position="22"/>
    </location>
</feature>
<dbReference type="SUPFAM" id="SSF50475">
    <property type="entry name" value="FMN-binding split barrel"/>
    <property type="match status" value="1"/>
</dbReference>
<organism evidence="7 8">
    <name type="scientific">Brassica oleracea var. oleracea</name>
    <dbReference type="NCBI Taxonomy" id="109376"/>
    <lineage>
        <taxon>Eukaryota</taxon>
        <taxon>Viridiplantae</taxon>
        <taxon>Streptophyta</taxon>
        <taxon>Embryophyta</taxon>
        <taxon>Tracheophyta</taxon>
        <taxon>Spermatophyta</taxon>
        <taxon>Magnoliopsida</taxon>
        <taxon>eudicotyledons</taxon>
        <taxon>Gunneridae</taxon>
        <taxon>Pentapetalae</taxon>
        <taxon>rosids</taxon>
        <taxon>malvids</taxon>
        <taxon>Brassicales</taxon>
        <taxon>Brassicaceae</taxon>
        <taxon>Brassiceae</taxon>
        <taxon>Brassica</taxon>
    </lineage>
</organism>
<dbReference type="InterPro" id="IPR055343">
    <property type="entry name" value="CREG_beta-barrel"/>
</dbReference>
<reference evidence="7" key="2">
    <citation type="submission" date="2015-03" db="UniProtKB">
        <authorList>
            <consortium name="EnsemblPlants"/>
        </authorList>
    </citation>
    <scope>IDENTIFICATION</scope>
</reference>
<dbReference type="Pfam" id="PF13883">
    <property type="entry name" value="CREG_beta-barrel"/>
    <property type="match status" value="1"/>
</dbReference>
<dbReference type="eggNOG" id="KOG3374">
    <property type="taxonomic scope" value="Eukaryota"/>
</dbReference>
<protein>
    <submittedName>
        <fullName evidence="7">Uncharacterized protein</fullName>
    </submittedName>
</protein>
<name>A0A0D3C007_BRAOL</name>
<dbReference type="EnsemblPlants" id="Bo4g139540.1">
    <property type="protein sequence ID" value="Bo4g139540.1"/>
    <property type="gene ID" value="Bo4g139540"/>
</dbReference>
<sequence length="294" mass="33310">MKSSHIALICIVMISLFALHECRDAGTVSKIARPSCIHTECTLYSLHQDCWCCNKLIDGYKSVCWREKDTPSAKDLCFAFCPKWISMELQVRLRQLIIFFFLFLTVLEHASCSRILRIAKPDRHDIAASARWLVSQNIWGVLSTLSIEHDGAPFGNVVSYSDGLPGKGKGVPYFYLTMLDPTTRNALKDSRASFAISESPIGTCKRDPMDPTCSKLTLTGKLLQLDEGSEEDKEAKKALFTKHPEMMDWPEGHEFSVFKLEIMNIFLINWYGGAKSITVDEYLRYKETKVASFL</sequence>
<dbReference type="PANTHER" id="PTHR13343">
    <property type="entry name" value="CREG1 PROTEIN"/>
    <property type="match status" value="1"/>
</dbReference>
<dbReference type="Proteomes" id="UP000032141">
    <property type="component" value="Chromosome C4"/>
</dbReference>
<dbReference type="Gene3D" id="2.30.110.10">
    <property type="entry name" value="Electron Transport, Fmn-binding Protein, Chain A"/>
    <property type="match status" value="1"/>
</dbReference>
<dbReference type="PANTHER" id="PTHR13343:SF17">
    <property type="entry name" value="CELLULAR REPRESSOR OF E1A-STIMULATED GENES, ISOFORM A"/>
    <property type="match status" value="1"/>
</dbReference>
<evidence type="ECO:0000256" key="3">
    <source>
        <dbReference type="ARBA" id="ARBA00023157"/>
    </source>
</evidence>
<keyword evidence="8" id="KW-1185">Reference proteome</keyword>
<dbReference type="Gramene" id="Bo4g139540.1">
    <property type="protein sequence ID" value="Bo4g139540.1"/>
    <property type="gene ID" value="Bo4g139540"/>
</dbReference>
<evidence type="ECO:0000259" key="6">
    <source>
        <dbReference type="Pfam" id="PF18209"/>
    </source>
</evidence>
<evidence type="ECO:0000313" key="8">
    <source>
        <dbReference type="Proteomes" id="UP000032141"/>
    </source>
</evidence>